<name>A0A7J3SLR0_9CREN</name>
<sequence length="70" mass="7753">MQNAYPSTKLSVHDTVKTRTCTSCKKTISPDEKPVIFLCPNCGKVEIIRCNMCRKQGVKYVCPVCGFVGP</sequence>
<protein>
    <submittedName>
        <fullName evidence="2">DUF1610 domain-containing protein</fullName>
    </submittedName>
</protein>
<gene>
    <name evidence="2" type="ORF">ENW83_04795</name>
</gene>
<dbReference type="EMBL" id="DTLS01000140">
    <property type="protein sequence ID" value="HGZ60506.1"/>
    <property type="molecule type" value="Genomic_DNA"/>
</dbReference>
<dbReference type="NCBIfam" id="NF011481">
    <property type="entry name" value="PRK14890.1"/>
    <property type="match status" value="1"/>
</dbReference>
<proteinExistence type="predicted"/>
<dbReference type="AlphaFoldDB" id="A0A7J3SLR0"/>
<dbReference type="InterPro" id="IPR044720">
    <property type="entry name" value="HVO_2753-like"/>
</dbReference>
<evidence type="ECO:0000259" key="1">
    <source>
        <dbReference type="Pfam" id="PF07754"/>
    </source>
</evidence>
<dbReference type="InterPro" id="IPR011668">
    <property type="entry name" value="HVO_2753-like_ZBP"/>
</dbReference>
<comment type="caution">
    <text evidence="2">The sequence shown here is derived from an EMBL/GenBank/DDBJ whole genome shotgun (WGS) entry which is preliminary data.</text>
</comment>
<organism evidence="2">
    <name type="scientific">Fervidicoccus fontis</name>
    <dbReference type="NCBI Taxonomy" id="683846"/>
    <lineage>
        <taxon>Archaea</taxon>
        <taxon>Thermoproteota</taxon>
        <taxon>Thermoprotei</taxon>
        <taxon>Fervidicoccales</taxon>
        <taxon>Fervidicoccaceae</taxon>
        <taxon>Fervidicoccus</taxon>
    </lineage>
</organism>
<dbReference type="PANTHER" id="PTHR40733">
    <property type="entry name" value="ZINC-RIBBON RNA-BINDING PROTEIN INVOLVED IN TRANSLATION-RELATED"/>
    <property type="match status" value="1"/>
</dbReference>
<dbReference type="Pfam" id="PF07754">
    <property type="entry name" value="HVO_2753_ZBP"/>
    <property type="match status" value="1"/>
</dbReference>
<feature type="domain" description="Small zinc finger protein HVO-2753-like zinc-binding pocket" evidence="1">
    <location>
        <begin position="21"/>
        <end position="66"/>
    </location>
</feature>
<accession>A0A7J3SLR0</accession>
<reference evidence="2" key="1">
    <citation type="journal article" date="2020" name="mSystems">
        <title>Genome- and Community-Level Interaction Insights into Carbon Utilization and Element Cycling Functions of Hydrothermarchaeota in Hydrothermal Sediment.</title>
        <authorList>
            <person name="Zhou Z."/>
            <person name="Liu Y."/>
            <person name="Xu W."/>
            <person name="Pan J."/>
            <person name="Luo Z.H."/>
            <person name="Li M."/>
        </authorList>
    </citation>
    <scope>NUCLEOTIDE SEQUENCE [LARGE SCALE GENOMIC DNA]</scope>
    <source>
        <strain evidence="2">SpSt-885</strain>
    </source>
</reference>
<evidence type="ECO:0000313" key="2">
    <source>
        <dbReference type="EMBL" id="HGZ60506.1"/>
    </source>
</evidence>
<dbReference type="PANTHER" id="PTHR40733:SF1">
    <property type="entry name" value="SMALL ZINC FINGER PROTEIN HVO-2753-LIKE ZINC-BINDING POCKET DOMAIN-CONTAINING PROTEIN"/>
    <property type="match status" value="1"/>
</dbReference>